<name>A0A150TU44_SORCE</name>
<evidence type="ECO:0000313" key="2">
    <source>
        <dbReference type="EMBL" id="KYG08174.1"/>
    </source>
</evidence>
<organism evidence="2 3">
    <name type="scientific">Sorangium cellulosum</name>
    <name type="common">Polyangium cellulosum</name>
    <dbReference type="NCBI Taxonomy" id="56"/>
    <lineage>
        <taxon>Bacteria</taxon>
        <taxon>Pseudomonadati</taxon>
        <taxon>Myxococcota</taxon>
        <taxon>Polyangia</taxon>
        <taxon>Polyangiales</taxon>
        <taxon>Polyangiaceae</taxon>
        <taxon>Sorangium</taxon>
    </lineage>
</organism>
<sequence>MSALLAEIERFYDAVPRRRADAEDHGPLTLFIRRGDGWPYYARPTLGARGTVSAEDVAAVRARQRRLSIPEAFEWVLETTPGLDAAAEAAGLHVRRCPLLVLRGEPVPAALPEDTALSIVAAHDPDLAAVQAVAHVAFGALSTAAGPAGPTERDAAAATLPAGLAAAWHASLIEGTMVHAAARGRGGALAGPLCVGSYQHALDVAEIVGVGTLPAARRRGLAAAVTAVLARHALDAGMRTVFLSAQNDDVARVYERVGFRRVATACIAEPPEQAERAEDLAP</sequence>
<feature type="domain" description="N-acetyltransferase" evidence="1">
    <location>
        <begin position="143"/>
        <end position="282"/>
    </location>
</feature>
<dbReference type="InterPro" id="IPR000182">
    <property type="entry name" value="GNAT_dom"/>
</dbReference>
<dbReference type="GO" id="GO:0016747">
    <property type="term" value="F:acyltransferase activity, transferring groups other than amino-acyl groups"/>
    <property type="evidence" value="ECO:0007669"/>
    <property type="project" value="InterPro"/>
</dbReference>
<comment type="caution">
    <text evidence="2">The sequence shown here is derived from an EMBL/GenBank/DDBJ whole genome shotgun (WGS) entry which is preliminary data.</text>
</comment>
<proteinExistence type="predicted"/>
<evidence type="ECO:0000259" key="1">
    <source>
        <dbReference type="PROSITE" id="PS51186"/>
    </source>
</evidence>
<dbReference type="Proteomes" id="UP000075502">
    <property type="component" value="Unassembled WGS sequence"/>
</dbReference>
<dbReference type="PROSITE" id="PS51186">
    <property type="entry name" value="GNAT"/>
    <property type="match status" value="1"/>
</dbReference>
<dbReference type="Gene3D" id="3.40.630.30">
    <property type="match status" value="1"/>
</dbReference>
<dbReference type="InterPro" id="IPR016181">
    <property type="entry name" value="Acyl_CoA_acyltransferase"/>
</dbReference>
<accession>A0A150TU44</accession>
<dbReference type="SUPFAM" id="SSF55729">
    <property type="entry name" value="Acyl-CoA N-acyltransferases (Nat)"/>
    <property type="match status" value="1"/>
</dbReference>
<dbReference type="Pfam" id="PF00583">
    <property type="entry name" value="Acetyltransf_1"/>
    <property type="match status" value="1"/>
</dbReference>
<evidence type="ECO:0000313" key="3">
    <source>
        <dbReference type="Proteomes" id="UP000075502"/>
    </source>
</evidence>
<dbReference type="AlphaFoldDB" id="A0A150TU44"/>
<gene>
    <name evidence="2" type="ORF">BE21_25170</name>
</gene>
<dbReference type="EMBL" id="JEME01001072">
    <property type="protein sequence ID" value="KYG08174.1"/>
    <property type="molecule type" value="Genomic_DNA"/>
</dbReference>
<protein>
    <recommendedName>
        <fullName evidence="1">N-acetyltransferase domain-containing protein</fullName>
    </recommendedName>
</protein>
<reference evidence="2 3" key="1">
    <citation type="submission" date="2014-02" db="EMBL/GenBank/DDBJ databases">
        <title>The small core and large imbalanced accessory genome model reveals a collaborative survival strategy of Sorangium cellulosum strains in nature.</title>
        <authorList>
            <person name="Han K."/>
            <person name="Peng R."/>
            <person name="Blom J."/>
            <person name="Li Y.-Z."/>
        </authorList>
    </citation>
    <scope>NUCLEOTIDE SEQUENCE [LARGE SCALE GENOMIC DNA]</scope>
    <source>
        <strain evidence="2 3">So0007-03</strain>
    </source>
</reference>